<keyword evidence="7" id="KW-1185">Reference proteome</keyword>
<keyword evidence="1" id="KW-0677">Repeat</keyword>
<keyword evidence="5" id="KW-0472">Membrane</keyword>
<feature type="repeat" description="ANK" evidence="3">
    <location>
        <begin position="349"/>
        <end position="381"/>
    </location>
</feature>
<keyword evidence="5" id="KW-0812">Transmembrane</keyword>
<feature type="repeat" description="ANK" evidence="3">
    <location>
        <begin position="296"/>
        <end position="328"/>
    </location>
</feature>
<feature type="transmembrane region" description="Helical" evidence="5">
    <location>
        <begin position="128"/>
        <end position="153"/>
    </location>
</feature>
<dbReference type="Proteomes" id="UP000186817">
    <property type="component" value="Unassembled WGS sequence"/>
</dbReference>
<accession>A0A1Q9BWK2</accession>
<feature type="non-terminal residue" evidence="6">
    <location>
        <position position="1"/>
    </location>
</feature>
<dbReference type="GO" id="GO:0016301">
    <property type="term" value="F:kinase activity"/>
    <property type="evidence" value="ECO:0007669"/>
    <property type="project" value="UniProtKB-KW"/>
</dbReference>
<dbReference type="SUPFAM" id="SSF48403">
    <property type="entry name" value="Ankyrin repeat"/>
    <property type="match status" value="1"/>
</dbReference>
<feature type="transmembrane region" description="Helical" evidence="5">
    <location>
        <begin position="6"/>
        <end position="34"/>
    </location>
</feature>
<dbReference type="PROSITE" id="PS50088">
    <property type="entry name" value="ANK_REPEAT"/>
    <property type="match status" value="2"/>
</dbReference>
<dbReference type="Gene3D" id="1.25.40.20">
    <property type="entry name" value="Ankyrin repeat-containing domain"/>
    <property type="match status" value="2"/>
</dbReference>
<dbReference type="AlphaFoldDB" id="A0A1Q9BWK2"/>
<dbReference type="PROSITE" id="PS50297">
    <property type="entry name" value="ANK_REP_REGION"/>
    <property type="match status" value="2"/>
</dbReference>
<keyword evidence="6" id="KW-0418">Kinase</keyword>
<name>A0A1Q9BWK2_SYMMI</name>
<dbReference type="OrthoDB" id="194358at2759"/>
<evidence type="ECO:0000313" key="6">
    <source>
        <dbReference type="EMBL" id="OLP75061.1"/>
    </source>
</evidence>
<organism evidence="6 7">
    <name type="scientific">Symbiodinium microadriaticum</name>
    <name type="common">Dinoflagellate</name>
    <name type="synonym">Zooxanthella microadriatica</name>
    <dbReference type="NCBI Taxonomy" id="2951"/>
    <lineage>
        <taxon>Eukaryota</taxon>
        <taxon>Sar</taxon>
        <taxon>Alveolata</taxon>
        <taxon>Dinophyceae</taxon>
        <taxon>Suessiales</taxon>
        <taxon>Symbiodiniaceae</taxon>
        <taxon>Symbiodinium</taxon>
    </lineage>
</organism>
<evidence type="ECO:0000256" key="1">
    <source>
        <dbReference type="ARBA" id="ARBA00022737"/>
    </source>
</evidence>
<dbReference type="InterPro" id="IPR050776">
    <property type="entry name" value="Ank_Repeat/CDKN_Inhibitor"/>
</dbReference>
<dbReference type="PANTHER" id="PTHR24201">
    <property type="entry name" value="ANK_REP_REGION DOMAIN-CONTAINING PROTEIN"/>
    <property type="match status" value="1"/>
</dbReference>
<keyword evidence="5" id="KW-1133">Transmembrane helix</keyword>
<dbReference type="Pfam" id="PF13857">
    <property type="entry name" value="Ank_5"/>
    <property type="match status" value="1"/>
</dbReference>
<gene>
    <name evidence="6" type="primary">ANKK1</name>
    <name evidence="6" type="ORF">AK812_SmicGene45214</name>
</gene>
<evidence type="ECO:0000256" key="2">
    <source>
        <dbReference type="ARBA" id="ARBA00023043"/>
    </source>
</evidence>
<feature type="compositionally biased region" description="Low complexity" evidence="4">
    <location>
        <begin position="241"/>
        <end position="254"/>
    </location>
</feature>
<feature type="region of interest" description="Disordered" evidence="4">
    <location>
        <begin position="236"/>
        <end position="255"/>
    </location>
</feature>
<comment type="caution">
    <text evidence="6">The sequence shown here is derived from an EMBL/GenBank/DDBJ whole genome shotgun (WGS) entry which is preliminary data.</text>
</comment>
<keyword evidence="6" id="KW-0808">Transferase</keyword>
<evidence type="ECO:0000313" key="7">
    <source>
        <dbReference type="Proteomes" id="UP000186817"/>
    </source>
</evidence>
<protein>
    <submittedName>
        <fullName evidence="6">Ankyrin repeat and protein kinase domain-containing protein 1</fullName>
    </submittedName>
</protein>
<evidence type="ECO:0000256" key="3">
    <source>
        <dbReference type="PROSITE-ProRule" id="PRU00023"/>
    </source>
</evidence>
<feature type="transmembrane region" description="Helical" evidence="5">
    <location>
        <begin position="91"/>
        <end position="107"/>
    </location>
</feature>
<dbReference type="Pfam" id="PF12796">
    <property type="entry name" value="Ank_2"/>
    <property type="match status" value="1"/>
</dbReference>
<sequence length="433" mass="46881">IIIIIIITIICCNCVVIIIIINNIICCNFVVFMIMPVNARMLMALFHYPNQLLESGEKGSWLMPLLELIVTTLQPSLFALGAVYWPFKASFLGNSTLGCYVIHFIFRDRMTEAIQMMMPMLSWDLTGLLLPSAIILLCLAFMSTVGPVGHYILIAPQFIASFVRNGTGSLREDAERMSSDTLRSLVKGLQGLPEEGLQAMLEEVPIDRRDVEVLAAHRAAIHNRAATLRFLHEDEEAAQKPQPTATANTSPTATRVQLPAISVREAAEKGNVSALAAHRKAGANLSAELPGVFEEVGWTPAHYAAANNRSAALRYLLEVGVDLNATTDSTSLTPAHLAAGANMEAADHLGNTPLHIAARYGRVGAARFLFQAGMNASAVNFEGKTPGHLVLWKSLEFLKAHITTTAAASSGSTSGYFEALAQATNTEKSLAWR</sequence>
<keyword evidence="2 3" id="KW-0040">ANK repeat</keyword>
<evidence type="ECO:0000256" key="5">
    <source>
        <dbReference type="SAM" id="Phobius"/>
    </source>
</evidence>
<proteinExistence type="predicted"/>
<dbReference type="EMBL" id="LSRX01002845">
    <property type="protein sequence ID" value="OLP75061.1"/>
    <property type="molecule type" value="Genomic_DNA"/>
</dbReference>
<dbReference type="InterPro" id="IPR002110">
    <property type="entry name" value="Ankyrin_rpt"/>
</dbReference>
<dbReference type="SMART" id="SM00248">
    <property type="entry name" value="ANK"/>
    <property type="match status" value="2"/>
</dbReference>
<evidence type="ECO:0000256" key="4">
    <source>
        <dbReference type="SAM" id="MobiDB-lite"/>
    </source>
</evidence>
<dbReference type="InterPro" id="IPR036770">
    <property type="entry name" value="Ankyrin_rpt-contain_sf"/>
</dbReference>
<reference evidence="6 7" key="1">
    <citation type="submission" date="2016-02" db="EMBL/GenBank/DDBJ databases">
        <title>Genome analysis of coral dinoflagellate symbionts highlights evolutionary adaptations to a symbiotic lifestyle.</title>
        <authorList>
            <person name="Aranda M."/>
            <person name="Li Y."/>
            <person name="Liew Y.J."/>
            <person name="Baumgarten S."/>
            <person name="Simakov O."/>
            <person name="Wilson M."/>
            <person name="Piel J."/>
            <person name="Ashoor H."/>
            <person name="Bougouffa S."/>
            <person name="Bajic V.B."/>
            <person name="Ryu T."/>
            <person name="Ravasi T."/>
            <person name="Bayer T."/>
            <person name="Micklem G."/>
            <person name="Kim H."/>
            <person name="Bhak J."/>
            <person name="Lajeunesse T.C."/>
            <person name="Voolstra C.R."/>
        </authorList>
    </citation>
    <scope>NUCLEOTIDE SEQUENCE [LARGE SCALE GENOMIC DNA]</scope>
    <source>
        <strain evidence="6 7">CCMP2467</strain>
    </source>
</reference>